<evidence type="ECO:0000313" key="4">
    <source>
        <dbReference type="EMBL" id="KIZ18455.1"/>
    </source>
</evidence>
<feature type="domain" description="Activator of Hsp90 ATPase homologue 1/2-like C-terminal" evidence="3">
    <location>
        <begin position="21"/>
        <end position="128"/>
    </location>
</feature>
<sequence>MPTGLTKDAGWQIGVSRTLPHPPSVVWDFISGPEGLALWLGPGATLTPERGTPYRTTTGAAGEVRGYRPGDRIRVTHDTTTVQVALRPTADGDRTMLRFHQEHLANADERERQRAHWQQVMDKVVTALDQ</sequence>
<accession>A0A0D7CRG7</accession>
<dbReference type="EMBL" id="JRKI01000009">
    <property type="protein sequence ID" value="KIZ18455.1"/>
    <property type="molecule type" value="Genomic_DNA"/>
</dbReference>
<dbReference type="InterPro" id="IPR013538">
    <property type="entry name" value="ASHA1/2-like_C"/>
</dbReference>
<dbReference type="AlphaFoldDB" id="A0A0D7CRG7"/>
<gene>
    <name evidence="4" type="ORF">SNA_07525</name>
</gene>
<dbReference type="PATRIC" id="fig|1240678.4.peg.1575"/>
<feature type="region of interest" description="Disordered" evidence="2">
    <location>
        <begin position="44"/>
        <end position="66"/>
    </location>
</feature>
<organism evidence="4 5">
    <name type="scientific">Streptomyces natalensis ATCC 27448</name>
    <dbReference type="NCBI Taxonomy" id="1240678"/>
    <lineage>
        <taxon>Bacteria</taxon>
        <taxon>Bacillati</taxon>
        <taxon>Actinomycetota</taxon>
        <taxon>Actinomycetes</taxon>
        <taxon>Kitasatosporales</taxon>
        <taxon>Streptomycetaceae</taxon>
        <taxon>Streptomyces</taxon>
    </lineage>
</organism>
<evidence type="ECO:0000256" key="1">
    <source>
        <dbReference type="ARBA" id="ARBA00006817"/>
    </source>
</evidence>
<evidence type="ECO:0000313" key="5">
    <source>
        <dbReference type="Proteomes" id="UP000032458"/>
    </source>
</evidence>
<evidence type="ECO:0000259" key="3">
    <source>
        <dbReference type="Pfam" id="PF08327"/>
    </source>
</evidence>
<dbReference type="InterPro" id="IPR023393">
    <property type="entry name" value="START-like_dom_sf"/>
</dbReference>
<dbReference type="Gene3D" id="3.30.530.20">
    <property type="match status" value="1"/>
</dbReference>
<dbReference type="CDD" id="cd07814">
    <property type="entry name" value="SRPBCC_CalC_Aha1-like"/>
    <property type="match status" value="1"/>
</dbReference>
<comment type="caution">
    <text evidence="4">The sequence shown here is derived from an EMBL/GenBank/DDBJ whole genome shotgun (WGS) entry which is preliminary data.</text>
</comment>
<reference evidence="4 5" key="1">
    <citation type="submission" date="2014-09" db="EMBL/GenBank/DDBJ databases">
        <title>Draft genome sequence of Streptomyces natalensis ATCC 27448, producer of the antifungal pimaricin.</title>
        <authorList>
            <person name="Mendes M.V."/>
            <person name="Beites T."/>
            <person name="Pires S."/>
            <person name="Santos C.L."/>
            <person name="Moradas-Ferreira P."/>
        </authorList>
    </citation>
    <scope>NUCLEOTIDE SEQUENCE [LARGE SCALE GENOMIC DNA]</scope>
    <source>
        <strain evidence="4 5">ATCC 27448</strain>
    </source>
</reference>
<dbReference type="SUPFAM" id="SSF55961">
    <property type="entry name" value="Bet v1-like"/>
    <property type="match status" value="1"/>
</dbReference>
<protein>
    <submittedName>
        <fullName evidence="4">Activator of Hsp90 ATPase 1 family protein</fullName>
    </submittedName>
</protein>
<dbReference type="Proteomes" id="UP000032458">
    <property type="component" value="Unassembled WGS sequence"/>
</dbReference>
<keyword evidence="5" id="KW-1185">Reference proteome</keyword>
<dbReference type="RefSeq" id="WP_030068822.1">
    <property type="nucleotide sequence ID" value="NZ_JRKI01000009.1"/>
</dbReference>
<name>A0A0D7CRG7_9ACTN</name>
<comment type="similarity">
    <text evidence="1">Belongs to the AHA1 family.</text>
</comment>
<evidence type="ECO:0000256" key="2">
    <source>
        <dbReference type="SAM" id="MobiDB-lite"/>
    </source>
</evidence>
<dbReference type="Pfam" id="PF08327">
    <property type="entry name" value="AHSA1"/>
    <property type="match status" value="1"/>
</dbReference>
<proteinExistence type="inferred from homology"/>